<keyword evidence="3 5" id="KW-1133">Transmembrane helix</keyword>
<dbReference type="InterPro" id="IPR007318">
    <property type="entry name" value="Phopholipid_MeTrfase"/>
</dbReference>
<proteinExistence type="predicted"/>
<organism evidence="6 7">
    <name type="scientific">Spirosoma flavum</name>
    <dbReference type="NCBI Taxonomy" id="2048557"/>
    <lineage>
        <taxon>Bacteria</taxon>
        <taxon>Pseudomonadati</taxon>
        <taxon>Bacteroidota</taxon>
        <taxon>Cytophagia</taxon>
        <taxon>Cytophagales</taxon>
        <taxon>Cytophagaceae</taxon>
        <taxon>Spirosoma</taxon>
    </lineage>
</organism>
<evidence type="ECO:0000256" key="4">
    <source>
        <dbReference type="ARBA" id="ARBA00023136"/>
    </source>
</evidence>
<evidence type="ECO:0000256" key="5">
    <source>
        <dbReference type="SAM" id="Phobius"/>
    </source>
</evidence>
<name>A0ABW6AHI5_9BACT</name>
<comment type="subcellular location">
    <subcellularLocation>
        <location evidence="1">Endomembrane system</location>
        <topology evidence="1">Multi-pass membrane protein</topology>
    </subcellularLocation>
</comment>
<reference evidence="7" key="1">
    <citation type="journal article" date="2019" name="Int. J. Syst. Evol. Microbiol.">
        <title>The Global Catalogue of Microorganisms (GCM) 10K type strain sequencing project: providing services to taxonomists for standard genome sequencing and annotation.</title>
        <authorList>
            <consortium name="The Broad Institute Genomics Platform"/>
            <consortium name="The Broad Institute Genome Sequencing Center for Infectious Disease"/>
            <person name="Wu L."/>
            <person name="Ma J."/>
        </authorList>
    </citation>
    <scope>NUCLEOTIDE SEQUENCE [LARGE SCALE GENOMIC DNA]</scope>
    <source>
        <strain evidence="7">KCTC 52490</strain>
    </source>
</reference>
<protein>
    <submittedName>
        <fullName evidence="6">Methyltransferase family protein</fullName>
        <ecNumber evidence="6">2.1.1.100</ecNumber>
        <ecNumber evidence="6">2.1.1.334</ecNumber>
    </submittedName>
</protein>
<dbReference type="RefSeq" id="WP_381501901.1">
    <property type="nucleotide sequence ID" value="NZ_JBHUOM010000007.1"/>
</dbReference>
<keyword evidence="4 5" id="KW-0472">Membrane</keyword>
<keyword evidence="6" id="KW-0808">Transferase</keyword>
<dbReference type="Pfam" id="PF04191">
    <property type="entry name" value="PEMT"/>
    <property type="match status" value="1"/>
</dbReference>
<comment type="caution">
    <text evidence="6">The sequence shown here is derived from an EMBL/GenBank/DDBJ whole genome shotgun (WGS) entry which is preliminary data.</text>
</comment>
<evidence type="ECO:0000256" key="1">
    <source>
        <dbReference type="ARBA" id="ARBA00004127"/>
    </source>
</evidence>
<dbReference type="GO" id="GO:0004671">
    <property type="term" value="F:protein C-terminal S-isoprenylcysteine carboxyl O-methyltransferase activity"/>
    <property type="evidence" value="ECO:0007669"/>
    <property type="project" value="UniProtKB-EC"/>
</dbReference>
<dbReference type="InterPro" id="IPR052527">
    <property type="entry name" value="Metal_cation-efflux_comp"/>
</dbReference>
<dbReference type="PANTHER" id="PTHR43847:SF1">
    <property type="entry name" value="BLL3993 PROTEIN"/>
    <property type="match status" value="1"/>
</dbReference>
<dbReference type="EC" id="2.1.1.100" evidence="6"/>
<dbReference type="EMBL" id="JBHUOM010000007">
    <property type="protein sequence ID" value="MFD2934941.1"/>
    <property type="molecule type" value="Genomic_DNA"/>
</dbReference>
<gene>
    <name evidence="6" type="ORF">ACFS25_14190</name>
</gene>
<feature type="transmembrane region" description="Helical" evidence="5">
    <location>
        <begin position="12"/>
        <end position="34"/>
    </location>
</feature>
<dbReference type="Proteomes" id="UP001597512">
    <property type="component" value="Unassembled WGS sequence"/>
</dbReference>
<accession>A0ABW6AHI5</accession>
<feature type="transmembrane region" description="Helical" evidence="5">
    <location>
        <begin position="87"/>
        <end position="106"/>
    </location>
</feature>
<dbReference type="EC" id="2.1.1.334" evidence="6"/>
<feature type="transmembrane region" description="Helical" evidence="5">
    <location>
        <begin position="46"/>
        <end position="67"/>
    </location>
</feature>
<evidence type="ECO:0000256" key="3">
    <source>
        <dbReference type="ARBA" id="ARBA00022989"/>
    </source>
</evidence>
<keyword evidence="2 5" id="KW-0812">Transmembrane</keyword>
<keyword evidence="6" id="KW-0489">Methyltransferase</keyword>
<evidence type="ECO:0000256" key="2">
    <source>
        <dbReference type="ARBA" id="ARBA00022692"/>
    </source>
</evidence>
<evidence type="ECO:0000313" key="6">
    <source>
        <dbReference type="EMBL" id="MFD2934941.1"/>
    </source>
</evidence>
<keyword evidence="7" id="KW-1185">Reference proteome</keyword>
<sequence length="157" mass="17630">MTTDKNADHARVIAFPPLLFGSTLLLGLGISYVFPTPVLSTSIALRIGLVWLSVGVSTLLLAFRGMIHHKTTIHPKGATTAIVSNGLYRYSRNPMYVSLTLIYIGVSMGTNAWWGLFLLIPLLLVVQKGIIEREEEYLTRKFGEEYLSYKAMVRRWL</sequence>
<dbReference type="Gene3D" id="1.20.120.1630">
    <property type="match status" value="1"/>
</dbReference>
<dbReference type="GO" id="GO:0032259">
    <property type="term" value="P:methylation"/>
    <property type="evidence" value="ECO:0007669"/>
    <property type="project" value="UniProtKB-KW"/>
</dbReference>
<evidence type="ECO:0000313" key="7">
    <source>
        <dbReference type="Proteomes" id="UP001597512"/>
    </source>
</evidence>
<dbReference type="PANTHER" id="PTHR43847">
    <property type="entry name" value="BLL3993 PROTEIN"/>
    <property type="match status" value="1"/>
</dbReference>